<organism evidence="2">
    <name type="scientific">Camponotus floridanus</name>
    <name type="common">Florida carpenter ant</name>
    <dbReference type="NCBI Taxonomy" id="104421"/>
    <lineage>
        <taxon>Eukaryota</taxon>
        <taxon>Metazoa</taxon>
        <taxon>Ecdysozoa</taxon>
        <taxon>Arthropoda</taxon>
        <taxon>Hexapoda</taxon>
        <taxon>Insecta</taxon>
        <taxon>Pterygota</taxon>
        <taxon>Neoptera</taxon>
        <taxon>Endopterygota</taxon>
        <taxon>Hymenoptera</taxon>
        <taxon>Apocrita</taxon>
        <taxon>Aculeata</taxon>
        <taxon>Formicoidea</taxon>
        <taxon>Formicidae</taxon>
        <taxon>Formicinae</taxon>
        <taxon>Camponotus</taxon>
    </lineage>
</organism>
<name>E2AZ12_CAMFO</name>
<gene>
    <name evidence="1" type="ORF">EAG_01298</name>
</gene>
<dbReference type="AlphaFoldDB" id="E2AZ12"/>
<keyword evidence="2" id="KW-1185">Reference proteome</keyword>
<reference evidence="1 2" key="1">
    <citation type="journal article" date="2010" name="Science">
        <title>Genomic comparison of the ants Camponotus floridanus and Harpegnathos saltator.</title>
        <authorList>
            <person name="Bonasio R."/>
            <person name="Zhang G."/>
            <person name="Ye C."/>
            <person name="Mutti N.S."/>
            <person name="Fang X."/>
            <person name="Qin N."/>
            <person name="Donahue G."/>
            <person name="Yang P."/>
            <person name="Li Q."/>
            <person name="Li C."/>
            <person name="Zhang P."/>
            <person name="Huang Z."/>
            <person name="Berger S.L."/>
            <person name="Reinberg D."/>
            <person name="Wang J."/>
            <person name="Liebig J."/>
        </authorList>
    </citation>
    <scope>NUCLEOTIDE SEQUENCE [LARGE SCALE GENOMIC DNA]</scope>
    <source>
        <strain evidence="2">C129</strain>
    </source>
</reference>
<proteinExistence type="predicted"/>
<sequence>MPYNTICQTQRLIEVSITGQHRHCRRTTAPWHGYVRERYIIDRYAQFRKVSFDNEYLRSYLKKDFQAIKLCPRDYSGMSVAMVVVVVVVVRHMDTGRESTLVEAAAFTSQRNRNQERSLGLNDRCGRLCQHETNRHSRRAGGYPENPAGSVIPSASAVECNDPAPNIGLEQFYNS</sequence>
<evidence type="ECO:0000313" key="2">
    <source>
        <dbReference type="Proteomes" id="UP000000311"/>
    </source>
</evidence>
<evidence type="ECO:0000313" key="1">
    <source>
        <dbReference type="EMBL" id="EFN61330.1"/>
    </source>
</evidence>
<dbReference type="InParanoid" id="E2AZ12"/>
<protein>
    <submittedName>
        <fullName evidence="1">Uncharacterized protein</fullName>
    </submittedName>
</protein>
<dbReference type="EMBL" id="GL444048">
    <property type="protein sequence ID" value="EFN61330.1"/>
    <property type="molecule type" value="Genomic_DNA"/>
</dbReference>
<accession>E2AZ12</accession>
<dbReference type="Proteomes" id="UP000000311">
    <property type="component" value="Unassembled WGS sequence"/>
</dbReference>